<feature type="region of interest" description="Disordered" evidence="1">
    <location>
        <begin position="1"/>
        <end position="41"/>
    </location>
</feature>
<name>A0A1V9X2R8_9ACAR</name>
<proteinExistence type="predicted"/>
<accession>A0A1V9X2R8</accession>
<dbReference type="Proteomes" id="UP000192247">
    <property type="component" value="Unassembled WGS sequence"/>
</dbReference>
<dbReference type="EMBL" id="MNPL01027312">
    <property type="protein sequence ID" value="OQR67794.1"/>
    <property type="molecule type" value="Genomic_DNA"/>
</dbReference>
<sequence>MSGVCDQFRPGSRRQGRYSAGSTADPARSGLRRRAGTSRPGSFKFAGGTSVYPGHALFLEALLPAIGSFHCY</sequence>
<evidence type="ECO:0000313" key="2">
    <source>
        <dbReference type="EMBL" id="OQR67794.1"/>
    </source>
</evidence>
<comment type="caution">
    <text evidence="2">The sequence shown here is derived from an EMBL/GenBank/DDBJ whole genome shotgun (WGS) entry which is preliminary data.</text>
</comment>
<evidence type="ECO:0000256" key="1">
    <source>
        <dbReference type="SAM" id="MobiDB-lite"/>
    </source>
</evidence>
<organism evidence="2 3">
    <name type="scientific">Tropilaelaps mercedesae</name>
    <dbReference type="NCBI Taxonomy" id="418985"/>
    <lineage>
        <taxon>Eukaryota</taxon>
        <taxon>Metazoa</taxon>
        <taxon>Ecdysozoa</taxon>
        <taxon>Arthropoda</taxon>
        <taxon>Chelicerata</taxon>
        <taxon>Arachnida</taxon>
        <taxon>Acari</taxon>
        <taxon>Parasitiformes</taxon>
        <taxon>Mesostigmata</taxon>
        <taxon>Gamasina</taxon>
        <taxon>Dermanyssoidea</taxon>
        <taxon>Laelapidae</taxon>
        <taxon>Tropilaelaps</taxon>
    </lineage>
</organism>
<keyword evidence="3" id="KW-1185">Reference proteome</keyword>
<dbReference type="InParanoid" id="A0A1V9X2R8"/>
<protein>
    <submittedName>
        <fullName evidence="2">Uncharacterized protein</fullName>
    </submittedName>
</protein>
<gene>
    <name evidence="2" type="ORF">BIW11_13308</name>
</gene>
<evidence type="ECO:0000313" key="3">
    <source>
        <dbReference type="Proteomes" id="UP000192247"/>
    </source>
</evidence>
<reference evidence="2 3" key="1">
    <citation type="journal article" date="2017" name="Gigascience">
        <title>Draft genome of the honey bee ectoparasitic mite, Tropilaelaps mercedesae, is shaped by the parasitic life history.</title>
        <authorList>
            <person name="Dong X."/>
            <person name="Armstrong S.D."/>
            <person name="Xia D."/>
            <person name="Makepeace B.L."/>
            <person name="Darby A.C."/>
            <person name="Kadowaki T."/>
        </authorList>
    </citation>
    <scope>NUCLEOTIDE SEQUENCE [LARGE SCALE GENOMIC DNA]</scope>
    <source>
        <strain evidence="2">Wuxi-XJTLU</strain>
    </source>
</reference>
<dbReference type="AlphaFoldDB" id="A0A1V9X2R8"/>